<dbReference type="CDD" id="cd07067">
    <property type="entry name" value="HP_PGM_like"/>
    <property type="match status" value="1"/>
</dbReference>
<evidence type="ECO:0000313" key="3">
    <source>
        <dbReference type="Proteomes" id="UP001214628"/>
    </source>
</evidence>
<dbReference type="EMBL" id="CP118375">
    <property type="protein sequence ID" value="WFD41631.1"/>
    <property type="molecule type" value="Genomic_DNA"/>
</dbReference>
<dbReference type="GO" id="GO:0005737">
    <property type="term" value="C:cytoplasm"/>
    <property type="evidence" value="ECO:0007669"/>
    <property type="project" value="TreeGrafter"/>
</dbReference>
<dbReference type="Proteomes" id="UP001214628">
    <property type="component" value="Chromosome 1"/>
</dbReference>
<dbReference type="Pfam" id="PF00300">
    <property type="entry name" value="His_Phos_1"/>
    <property type="match status" value="1"/>
</dbReference>
<reference evidence="2" key="1">
    <citation type="submission" date="2023-02" db="EMBL/GenBank/DDBJ databases">
        <title>Mating type loci evolution in Malassezia.</title>
        <authorList>
            <person name="Coelho M.A."/>
        </authorList>
    </citation>
    <scope>NUCLEOTIDE SEQUENCE</scope>
    <source>
        <strain evidence="2">CBS 14136</strain>
    </source>
</reference>
<name>A0AAF0F2F7_9BASI</name>
<accession>A0AAF0F2F7</accession>
<gene>
    <name evidence="2" type="ORF">MPSI1_000262</name>
</gene>
<feature type="region of interest" description="Disordered" evidence="1">
    <location>
        <begin position="173"/>
        <end position="206"/>
    </location>
</feature>
<dbReference type="PANTHER" id="PTHR48100:SF54">
    <property type="entry name" value="PHOSPHATASE SPAC5H10.03-RELATED"/>
    <property type="match status" value="1"/>
</dbReference>
<dbReference type="GO" id="GO:0016791">
    <property type="term" value="F:phosphatase activity"/>
    <property type="evidence" value="ECO:0007669"/>
    <property type="project" value="TreeGrafter"/>
</dbReference>
<feature type="region of interest" description="Disordered" evidence="1">
    <location>
        <begin position="226"/>
        <end position="263"/>
    </location>
</feature>
<dbReference type="InterPro" id="IPR029033">
    <property type="entry name" value="His_PPase_superfam"/>
</dbReference>
<evidence type="ECO:0000256" key="1">
    <source>
        <dbReference type="SAM" id="MobiDB-lite"/>
    </source>
</evidence>
<evidence type="ECO:0000313" key="2">
    <source>
        <dbReference type="EMBL" id="WFD41631.1"/>
    </source>
</evidence>
<feature type="compositionally biased region" description="Polar residues" evidence="1">
    <location>
        <begin position="177"/>
        <end position="186"/>
    </location>
</feature>
<organism evidence="2 3">
    <name type="scientific">Malassezia psittaci</name>
    <dbReference type="NCBI Taxonomy" id="1821823"/>
    <lineage>
        <taxon>Eukaryota</taxon>
        <taxon>Fungi</taxon>
        <taxon>Dikarya</taxon>
        <taxon>Basidiomycota</taxon>
        <taxon>Ustilaginomycotina</taxon>
        <taxon>Malasseziomycetes</taxon>
        <taxon>Malasseziales</taxon>
        <taxon>Malasseziaceae</taxon>
        <taxon>Malassezia</taxon>
    </lineage>
</organism>
<dbReference type="InterPro" id="IPR050275">
    <property type="entry name" value="PGM_Phosphatase"/>
</dbReference>
<protein>
    <recommendedName>
        <fullName evidence="4">Phosphoglycerate mutase-like protein</fullName>
    </recommendedName>
</protein>
<feature type="compositionally biased region" description="Basic and acidic residues" evidence="1">
    <location>
        <begin position="247"/>
        <end position="263"/>
    </location>
</feature>
<dbReference type="InterPro" id="IPR013078">
    <property type="entry name" value="His_Pase_superF_clade-1"/>
</dbReference>
<dbReference type="Gene3D" id="3.40.50.1240">
    <property type="entry name" value="Phosphoglycerate mutase-like"/>
    <property type="match status" value="1"/>
</dbReference>
<evidence type="ECO:0008006" key="4">
    <source>
        <dbReference type="Google" id="ProtNLM"/>
    </source>
</evidence>
<feature type="compositionally biased region" description="Polar residues" evidence="1">
    <location>
        <begin position="230"/>
        <end position="242"/>
    </location>
</feature>
<sequence>MAPTSRVFLTRHAQAEHNVEDDYSIPDAPLTPLGKRQAARLPSLTDELQNSVDVILSSPLRRTLQTVSLGYSKAVKRLGGTSKVVCVPQLQAADETTLNARARWIRQHLRERPEANIVVVAHGDILRRIIQEPYPWTNAEVREFQFVPEKVQTDDCPLYAVQDIAAGGRTDAALESPEQNTDSYPANSAPKLPVLSDQGAPLDPKADVAQSGMLASIEERVKQMYVRHPSSPSQASVDTQASELEDLDRRLAEAEAKKSALEN</sequence>
<dbReference type="AlphaFoldDB" id="A0AAF0F2F7"/>
<keyword evidence="3" id="KW-1185">Reference proteome</keyword>
<dbReference type="SMART" id="SM00855">
    <property type="entry name" value="PGAM"/>
    <property type="match status" value="1"/>
</dbReference>
<proteinExistence type="predicted"/>
<dbReference type="SUPFAM" id="SSF53254">
    <property type="entry name" value="Phosphoglycerate mutase-like"/>
    <property type="match status" value="1"/>
</dbReference>
<dbReference type="PANTHER" id="PTHR48100">
    <property type="entry name" value="BROAD-SPECIFICITY PHOSPHATASE YOR283W-RELATED"/>
    <property type="match status" value="1"/>
</dbReference>